<dbReference type="GO" id="GO:0016787">
    <property type="term" value="F:hydrolase activity"/>
    <property type="evidence" value="ECO:0007669"/>
    <property type="project" value="UniProtKB-KW"/>
</dbReference>
<dbReference type="PATRIC" id="fig|1008153.3.peg.4235"/>
<sequence length="130" mass="13995">MTLYDSSVLIEYLNGTTAAVDYVQDHLDERAIAPPLVLFEIYQGEVFKSGAADFDAVDEALEWLTIIDETAASARCAAELQVELQQTGATLAARDAFIAGSARAYGERLVVGDADFDVEGITDLLAVDFV</sequence>
<comment type="cofactor">
    <cofactor evidence="1">
        <name>Mg(2+)</name>
        <dbReference type="ChEBI" id="CHEBI:18420"/>
    </cofactor>
</comment>
<keyword evidence="8" id="KW-0255">Endonuclease</keyword>
<dbReference type="Proteomes" id="UP000075321">
    <property type="component" value="Unassembled WGS sequence"/>
</dbReference>
<dbReference type="GO" id="GO:0004519">
    <property type="term" value="F:endonuclease activity"/>
    <property type="evidence" value="ECO:0007669"/>
    <property type="project" value="UniProtKB-KW"/>
</dbReference>
<keyword evidence="5" id="KW-0460">Magnesium</keyword>
<feature type="domain" description="PIN" evidence="7">
    <location>
        <begin position="4"/>
        <end position="117"/>
    </location>
</feature>
<evidence type="ECO:0000313" key="9">
    <source>
        <dbReference type="Proteomes" id="UP000075321"/>
    </source>
</evidence>
<organism evidence="8 9">
    <name type="scientific">Halalkalicoccus paucihalophilus</name>
    <dbReference type="NCBI Taxonomy" id="1008153"/>
    <lineage>
        <taxon>Archaea</taxon>
        <taxon>Methanobacteriati</taxon>
        <taxon>Methanobacteriota</taxon>
        <taxon>Stenosarchaea group</taxon>
        <taxon>Halobacteria</taxon>
        <taxon>Halobacteriales</taxon>
        <taxon>Halococcaceae</taxon>
        <taxon>Halalkalicoccus</taxon>
    </lineage>
</organism>
<gene>
    <name evidence="8" type="primary">vapC_6</name>
    <name evidence="8" type="ORF">HAPAU_39570</name>
</gene>
<evidence type="ECO:0000256" key="6">
    <source>
        <dbReference type="ARBA" id="ARBA00038093"/>
    </source>
</evidence>
<evidence type="ECO:0000256" key="4">
    <source>
        <dbReference type="ARBA" id="ARBA00022801"/>
    </source>
</evidence>
<dbReference type="AlphaFoldDB" id="A0A151A849"/>
<evidence type="ECO:0000256" key="1">
    <source>
        <dbReference type="ARBA" id="ARBA00001946"/>
    </source>
</evidence>
<name>A0A151A849_9EURY</name>
<dbReference type="OrthoDB" id="147588at2157"/>
<keyword evidence="2" id="KW-0540">Nuclease</keyword>
<dbReference type="PANTHER" id="PTHR33653">
    <property type="entry name" value="RIBONUCLEASE VAPC2"/>
    <property type="match status" value="1"/>
</dbReference>
<dbReference type="InterPro" id="IPR029060">
    <property type="entry name" value="PIN-like_dom_sf"/>
</dbReference>
<evidence type="ECO:0000256" key="3">
    <source>
        <dbReference type="ARBA" id="ARBA00022723"/>
    </source>
</evidence>
<protein>
    <submittedName>
        <fullName evidence="8">tRNA(FMet)-specific endonuclease VapC</fullName>
    </submittedName>
</protein>
<dbReference type="InterPro" id="IPR002716">
    <property type="entry name" value="PIN_dom"/>
</dbReference>
<comment type="similarity">
    <text evidence="6">Belongs to the PINc/VapC protein family.</text>
</comment>
<dbReference type="SUPFAM" id="SSF88723">
    <property type="entry name" value="PIN domain-like"/>
    <property type="match status" value="1"/>
</dbReference>
<keyword evidence="4" id="KW-0378">Hydrolase</keyword>
<reference evidence="8 9" key="1">
    <citation type="submission" date="2016-02" db="EMBL/GenBank/DDBJ databases">
        <title>Genome sequence of Halalkalicoccus paucihalophilus DSM 24557.</title>
        <authorList>
            <person name="Poehlein A."/>
            <person name="Daniel R."/>
        </authorList>
    </citation>
    <scope>NUCLEOTIDE SEQUENCE [LARGE SCALE GENOMIC DNA]</scope>
    <source>
        <strain evidence="8 9">DSM 24557</strain>
    </source>
</reference>
<accession>A0A151A849</accession>
<comment type="caution">
    <text evidence="8">The sequence shown here is derived from an EMBL/GenBank/DDBJ whole genome shotgun (WGS) entry which is preliminary data.</text>
</comment>
<evidence type="ECO:0000256" key="5">
    <source>
        <dbReference type="ARBA" id="ARBA00022842"/>
    </source>
</evidence>
<evidence type="ECO:0000259" key="7">
    <source>
        <dbReference type="Pfam" id="PF01850"/>
    </source>
</evidence>
<evidence type="ECO:0000256" key="2">
    <source>
        <dbReference type="ARBA" id="ARBA00022722"/>
    </source>
</evidence>
<dbReference type="EMBL" id="LTAZ01000017">
    <property type="protein sequence ID" value="KYH23878.1"/>
    <property type="molecule type" value="Genomic_DNA"/>
</dbReference>
<dbReference type="Pfam" id="PF01850">
    <property type="entry name" value="PIN"/>
    <property type="match status" value="1"/>
</dbReference>
<keyword evidence="3" id="KW-0479">Metal-binding</keyword>
<dbReference type="GO" id="GO:0046872">
    <property type="term" value="F:metal ion binding"/>
    <property type="evidence" value="ECO:0007669"/>
    <property type="project" value="UniProtKB-KW"/>
</dbReference>
<evidence type="ECO:0000313" key="8">
    <source>
        <dbReference type="EMBL" id="KYH23878.1"/>
    </source>
</evidence>
<dbReference type="PANTHER" id="PTHR33653:SF1">
    <property type="entry name" value="RIBONUCLEASE VAPC2"/>
    <property type="match status" value="1"/>
</dbReference>
<dbReference type="Gene3D" id="3.40.50.1010">
    <property type="entry name" value="5'-nuclease"/>
    <property type="match status" value="1"/>
</dbReference>
<proteinExistence type="inferred from homology"/>
<dbReference type="RefSeq" id="WP_066385593.1">
    <property type="nucleotide sequence ID" value="NZ_LTAZ01000017.1"/>
</dbReference>
<dbReference type="InterPro" id="IPR050556">
    <property type="entry name" value="Type_II_TA_system_RNase"/>
</dbReference>
<keyword evidence="9" id="KW-1185">Reference proteome</keyword>